<evidence type="ECO:0000256" key="10">
    <source>
        <dbReference type="ARBA" id="ARBA00023303"/>
    </source>
</evidence>
<keyword evidence="5 13" id="KW-1133">Transmembrane helix</keyword>
<reference evidence="14 15" key="1">
    <citation type="journal article" date="2017" name="Nat. Ecol. Evol.">
        <title>Scallop genome provides insights into evolution of bilaterian karyotype and development.</title>
        <authorList>
            <person name="Wang S."/>
            <person name="Zhang J."/>
            <person name="Jiao W."/>
            <person name="Li J."/>
            <person name="Xun X."/>
            <person name="Sun Y."/>
            <person name="Guo X."/>
            <person name="Huan P."/>
            <person name="Dong B."/>
            <person name="Zhang L."/>
            <person name="Hu X."/>
            <person name="Sun X."/>
            <person name="Wang J."/>
            <person name="Zhao C."/>
            <person name="Wang Y."/>
            <person name="Wang D."/>
            <person name="Huang X."/>
            <person name="Wang R."/>
            <person name="Lv J."/>
            <person name="Li Y."/>
            <person name="Zhang Z."/>
            <person name="Liu B."/>
            <person name="Lu W."/>
            <person name="Hui Y."/>
            <person name="Liang J."/>
            <person name="Zhou Z."/>
            <person name="Hou R."/>
            <person name="Li X."/>
            <person name="Liu Y."/>
            <person name="Li H."/>
            <person name="Ning X."/>
            <person name="Lin Y."/>
            <person name="Zhao L."/>
            <person name="Xing Q."/>
            <person name="Dou J."/>
            <person name="Li Y."/>
            <person name="Mao J."/>
            <person name="Guo H."/>
            <person name="Dou H."/>
            <person name="Li T."/>
            <person name="Mu C."/>
            <person name="Jiang W."/>
            <person name="Fu Q."/>
            <person name="Fu X."/>
            <person name="Miao Y."/>
            <person name="Liu J."/>
            <person name="Yu Q."/>
            <person name="Li R."/>
            <person name="Liao H."/>
            <person name="Li X."/>
            <person name="Kong Y."/>
            <person name="Jiang Z."/>
            <person name="Chourrout D."/>
            <person name="Li R."/>
            <person name="Bao Z."/>
        </authorList>
    </citation>
    <scope>NUCLEOTIDE SEQUENCE [LARGE SCALE GENOMIC DNA]</scope>
    <source>
        <strain evidence="14 15">PY_sf001</strain>
    </source>
</reference>
<evidence type="ECO:0000313" key="15">
    <source>
        <dbReference type="Proteomes" id="UP000242188"/>
    </source>
</evidence>
<evidence type="ECO:0000256" key="7">
    <source>
        <dbReference type="ARBA" id="ARBA00023065"/>
    </source>
</evidence>
<evidence type="ECO:0000256" key="11">
    <source>
        <dbReference type="RuleBase" id="RU000679"/>
    </source>
</evidence>
<dbReference type="InterPro" id="IPR001873">
    <property type="entry name" value="ENaC"/>
</dbReference>
<proteinExistence type="inferred from homology"/>
<dbReference type="PRINTS" id="PR01078">
    <property type="entry name" value="AMINACHANNEL"/>
</dbReference>
<keyword evidence="8 13" id="KW-0472">Membrane</keyword>
<dbReference type="AlphaFoldDB" id="A0A210PE87"/>
<evidence type="ECO:0000256" key="3">
    <source>
        <dbReference type="ARBA" id="ARBA00022461"/>
    </source>
</evidence>
<dbReference type="PANTHER" id="PTHR11690:SF248">
    <property type="entry name" value="PICKPOCKET 17, ISOFORM A"/>
    <property type="match status" value="1"/>
</dbReference>
<comment type="subcellular location">
    <subcellularLocation>
        <location evidence="1">Membrane</location>
        <topology evidence="1">Multi-pass membrane protein</topology>
    </subcellularLocation>
</comment>
<organism evidence="14 15">
    <name type="scientific">Mizuhopecten yessoensis</name>
    <name type="common">Japanese scallop</name>
    <name type="synonym">Patinopecten yessoensis</name>
    <dbReference type="NCBI Taxonomy" id="6573"/>
    <lineage>
        <taxon>Eukaryota</taxon>
        <taxon>Metazoa</taxon>
        <taxon>Spiralia</taxon>
        <taxon>Lophotrochozoa</taxon>
        <taxon>Mollusca</taxon>
        <taxon>Bivalvia</taxon>
        <taxon>Autobranchia</taxon>
        <taxon>Pteriomorphia</taxon>
        <taxon>Pectinida</taxon>
        <taxon>Pectinoidea</taxon>
        <taxon>Pectinidae</taxon>
        <taxon>Mizuhopecten</taxon>
    </lineage>
</organism>
<evidence type="ECO:0000256" key="4">
    <source>
        <dbReference type="ARBA" id="ARBA00022692"/>
    </source>
</evidence>
<dbReference type="PROSITE" id="PS01206">
    <property type="entry name" value="ASC"/>
    <property type="match status" value="1"/>
</dbReference>
<evidence type="ECO:0000256" key="12">
    <source>
        <dbReference type="SAM" id="MobiDB-lite"/>
    </source>
</evidence>
<dbReference type="InterPro" id="IPR020903">
    <property type="entry name" value="ENaC_CS"/>
</dbReference>
<keyword evidence="9 11" id="KW-0739">Sodium transport</keyword>
<comment type="caution">
    <text evidence="14">The sequence shown here is derived from an EMBL/GenBank/DDBJ whole genome shotgun (WGS) entry which is preliminary data.</text>
</comment>
<protein>
    <submittedName>
        <fullName evidence="14">Degenerin-like protein unc-105</fullName>
    </submittedName>
</protein>
<evidence type="ECO:0000256" key="6">
    <source>
        <dbReference type="ARBA" id="ARBA00023053"/>
    </source>
</evidence>
<keyword evidence="15" id="KW-1185">Reference proteome</keyword>
<dbReference type="Pfam" id="PF00858">
    <property type="entry name" value="ASC"/>
    <property type="match status" value="1"/>
</dbReference>
<dbReference type="EMBL" id="NEDP02076749">
    <property type="protein sequence ID" value="OWF34802.1"/>
    <property type="molecule type" value="Genomic_DNA"/>
</dbReference>
<dbReference type="GO" id="GO:0015280">
    <property type="term" value="F:ligand-gated sodium channel activity"/>
    <property type="evidence" value="ECO:0007669"/>
    <property type="project" value="TreeGrafter"/>
</dbReference>
<keyword evidence="7 11" id="KW-0406">Ion transport</keyword>
<feature type="transmembrane region" description="Helical" evidence="13">
    <location>
        <begin position="48"/>
        <end position="69"/>
    </location>
</feature>
<evidence type="ECO:0000256" key="13">
    <source>
        <dbReference type="SAM" id="Phobius"/>
    </source>
</evidence>
<keyword evidence="6" id="KW-0915">Sodium</keyword>
<keyword evidence="3 11" id="KW-0894">Sodium channel</keyword>
<evidence type="ECO:0000256" key="2">
    <source>
        <dbReference type="ARBA" id="ARBA00022448"/>
    </source>
</evidence>
<evidence type="ECO:0000256" key="1">
    <source>
        <dbReference type="ARBA" id="ARBA00004141"/>
    </source>
</evidence>
<dbReference type="Gene3D" id="1.10.287.770">
    <property type="entry name" value="YojJ-like"/>
    <property type="match status" value="1"/>
</dbReference>
<dbReference type="PANTHER" id="PTHR11690">
    <property type="entry name" value="AMILORIDE-SENSITIVE SODIUM CHANNEL-RELATED"/>
    <property type="match status" value="1"/>
</dbReference>
<gene>
    <name evidence="14" type="ORF">KP79_PYT08495</name>
</gene>
<dbReference type="Proteomes" id="UP000242188">
    <property type="component" value="Unassembled WGS sequence"/>
</dbReference>
<evidence type="ECO:0000256" key="5">
    <source>
        <dbReference type="ARBA" id="ARBA00022989"/>
    </source>
</evidence>
<sequence length="609" mass="68681">MNMDGSNASLDSTGKRKSFRRLCERFSEKTSLQGIGYINSARLLGAKIVWVILLLGAIGGMIFHLYFLFDQFFAWPVLTKLSLGFSNLEMPAITICNSNALKRSGLSLMDNRLQQFVTQIDQAITPNNGRRKKRFSGGITGVNSSGYEESIDLPSNSNKPPKNKLKQISSIFQSLYMDNTRSKRFQSGHLLSDMLLSCAFDGRDCSSSNFTRYQTAEYGNCFTLEAENFVATSPGPEYGLSVILYMQNEEYIHGITQGYGARITVHQKDTIPFPADNGFYASTSFETSIGLKLVDITRQPTPYGKCNLGADFKAMYNQTYNRQSCLVICEQNAILSACSCFSEDKDELFVIANLLDNRPCRTVEEKTCQATVEEEYAQKAISCSCDEPCGEQVFVKSISSRQWPSEDYAVALEQSICEKPRLAAECAKLKTLDKRQLSLNFLKLDIFYESLNYEVVEETPEIETAQFASDVGGALGLWIGLSILSIFELIQLFVECCDYAHHRCTKRDAYRERQKEAYRRNHREPGNPKMGFDKDRRMEQYTSERPHGDSSDTGSRHHDLGRSYPTSGDYGERDRNYPRSGEYDDIGNGGEGGRYGNPQSMYVYRGQRS</sequence>
<name>A0A210PE87_MIZYE</name>
<keyword evidence="2 11" id="KW-0813">Transport</keyword>
<keyword evidence="10 11" id="KW-0407">Ion channel</keyword>
<dbReference type="Gene3D" id="2.60.470.10">
    <property type="entry name" value="Acid-sensing ion channels like domains"/>
    <property type="match status" value="1"/>
</dbReference>
<evidence type="ECO:0000256" key="8">
    <source>
        <dbReference type="ARBA" id="ARBA00023136"/>
    </source>
</evidence>
<evidence type="ECO:0000256" key="9">
    <source>
        <dbReference type="ARBA" id="ARBA00023201"/>
    </source>
</evidence>
<feature type="compositionally biased region" description="Basic and acidic residues" evidence="12">
    <location>
        <begin position="516"/>
        <end position="561"/>
    </location>
</feature>
<dbReference type="GO" id="GO:0005886">
    <property type="term" value="C:plasma membrane"/>
    <property type="evidence" value="ECO:0007669"/>
    <property type="project" value="TreeGrafter"/>
</dbReference>
<comment type="similarity">
    <text evidence="11">Belongs to the amiloride-sensitive sodium channel (TC 1.A.6) family.</text>
</comment>
<evidence type="ECO:0000313" key="14">
    <source>
        <dbReference type="EMBL" id="OWF34802.1"/>
    </source>
</evidence>
<accession>A0A210PE87</accession>
<dbReference type="OrthoDB" id="6021021at2759"/>
<feature type="region of interest" description="Disordered" evidence="12">
    <location>
        <begin position="516"/>
        <end position="609"/>
    </location>
</feature>
<keyword evidence="4 11" id="KW-0812">Transmembrane</keyword>